<keyword evidence="3" id="KW-1185">Reference proteome</keyword>
<evidence type="ECO:0000256" key="1">
    <source>
        <dbReference type="SAM" id="MobiDB-lite"/>
    </source>
</evidence>
<feature type="region of interest" description="Disordered" evidence="1">
    <location>
        <begin position="1"/>
        <end position="27"/>
    </location>
</feature>
<comment type="caution">
    <text evidence="2">The sequence shown here is derived from an EMBL/GenBank/DDBJ whole genome shotgun (WGS) entry which is preliminary data.</text>
</comment>
<sequence length="319" mass="35890">MDSPPTKPERTSRKRLTDRRAQRNRRERVKAYIANLEKTVQELTEAAGDSSNSAMLKRLEEKRAEIADLTDLLKQIHTITADVLDSDLAVCSPVAMSRDMTLDHLMSCHGGFGNYFAVVNDSLQTLLASSEMSSAENADDIIIRMVLDGWNSAGEIKDLDRGWQLLRALDNGLFYRTGAVERLAILRVMRSTLVVSAQSQHTGRGYPTNFPLSLQPNMRDHLIMSMVSYIPEAAAAVYASQIKLKWPFELRDAYKYRAADGRYEFSSEFDRVYHDIESWGLGSDPTLNMLLTTEPGGELDSIDNSLDNALETEIRLYSE</sequence>
<dbReference type="PANTHER" id="PTHR37012:SF7">
    <property type="entry name" value="B-ZIP TRANSCRIPTION FACTOR (EUROFUNG)-RELATED"/>
    <property type="match status" value="1"/>
</dbReference>
<dbReference type="Proteomes" id="UP001610446">
    <property type="component" value="Unassembled WGS sequence"/>
</dbReference>
<accession>A0ABR4K4C3</accession>
<evidence type="ECO:0000313" key="3">
    <source>
        <dbReference type="Proteomes" id="UP001610446"/>
    </source>
</evidence>
<dbReference type="EMBL" id="JBFXLU010000058">
    <property type="protein sequence ID" value="KAL2847177.1"/>
    <property type="molecule type" value="Genomic_DNA"/>
</dbReference>
<protein>
    <recommendedName>
        <fullName evidence="4">BZIP domain-containing protein</fullName>
    </recommendedName>
</protein>
<dbReference type="PANTHER" id="PTHR37012">
    <property type="entry name" value="B-ZIP TRANSCRIPTION FACTOR (EUROFUNG)-RELATED"/>
    <property type="match status" value="1"/>
</dbReference>
<name>A0ABR4K4C3_9EURO</name>
<organism evidence="2 3">
    <name type="scientific">Aspergillus pseudoustus</name>
    <dbReference type="NCBI Taxonomy" id="1810923"/>
    <lineage>
        <taxon>Eukaryota</taxon>
        <taxon>Fungi</taxon>
        <taxon>Dikarya</taxon>
        <taxon>Ascomycota</taxon>
        <taxon>Pezizomycotina</taxon>
        <taxon>Eurotiomycetes</taxon>
        <taxon>Eurotiomycetidae</taxon>
        <taxon>Eurotiales</taxon>
        <taxon>Aspergillaceae</taxon>
        <taxon>Aspergillus</taxon>
        <taxon>Aspergillus subgen. Nidulantes</taxon>
    </lineage>
</organism>
<evidence type="ECO:0000313" key="2">
    <source>
        <dbReference type="EMBL" id="KAL2847177.1"/>
    </source>
</evidence>
<reference evidence="2 3" key="1">
    <citation type="submission" date="2024-07" db="EMBL/GenBank/DDBJ databases">
        <title>Section-level genome sequencing and comparative genomics of Aspergillus sections Usti and Cavernicolus.</title>
        <authorList>
            <consortium name="Lawrence Berkeley National Laboratory"/>
            <person name="Nybo J.L."/>
            <person name="Vesth T.C."/>
            <person name="Theobald S."/>
            <person name="Frisvad J.C."/>
            <person name="Larsen T.O."/>
            <person name="Kjaerboelling I."/>
            <person name="Rothschild-Mancinelli K."/>
            <person name="Lyhne E.K."/>
            <person name="Kogle M.E."/>
            <person name="Barry K."/>
            <person name="Clum A."/>
            <person name="Na H."/>
            <person name="Ledsgaard L."/>
            <person name="Lin J."/>
            <person name="Lipzen A."/>
            <person name="Kuo A."/>
            <person name="Riley R."/>
            <person name="Mondo S."/>
            <person name="Labutti K."/>
            <person name="Haridas S."/>
            <person name="Pangalinan J."/>
            <person name="Salamov A.A."/>
            <person name="Simmons B.A."/>
            <person name="Magnuson J.K."/>
            <person name="Chen J."/>
            <person name="Drula E."/>
            <person name="Henrissat B."/>
            <person name="Wiebenga A."/>
            <person name="Lubbers R.J."/>
            <person name="Gomes A.C."/>
            <person name="Makela M.R."/>
            <person name="Stajich J."/>
            <person name="Grigoriev I.V."/>
            <person name="Mortensen U.H."/>
            <person name="De Vries R.P."/>
            <person name="Baker S.E."/>
            <person name="Andersen M.R."/>
        </authorList>
    </citation>
    <scope>NUCLEOTIDE SEQUENCE [LARGE SCALE GENOMIC DNA]</scope>
    <source>
        <strain evidence="2 3">CBS 123904</strain>
    </source>
</reference>
<proteinExistence type="predicted"/>
<evidence type="ECO:0008006" key="4">
    <source>
        <dbReference type="Google" id="ProtNLM"/>
    </source>
</evidence>
<gene>
    <name evidence="2" type="ORF">BJY01DRAFT_263086</name>
</gene>
<feature type="compositionally biased region" description="Basic residues" evidence="1">
    <location>
        <begin position="12"/>
        <end position="27"/>
    </location>
</feature>
<dbReference type="Gene3D" id="1.20.5.170">
    <property type="match status" value="1"/>
</dbReference>